<name>A0A2W7NHC9_9RHOB</name>
<organism evidence="3 4">
    <name type="scientific">Palleronia aestuarii</name>
    <dbReference type="NCBI Taxonomy" id="568105"/>
    <lineage>
        <taxon>Bacteria</taxon>
        <taxon>Pseudomonadati</taxon>
        <taxon>Pseudomonadota</taxon>
        <taxon>Alphaproteobacteria</taxon>
        <taxon>Rhodobacterales</taxon>
        <taxon>Roseobacteraceae</taxon>
        <taxon>Palleronia</taxon>
    </lineage>
</organism>
<dbReference type="Gene3D" id="3.30.9.10">
    <property type="entry name" value="D-Amino Acid Oxidase, subunit A, domain 2"/>
    <property type="match status" value="1"/>
</dbReference>
<keyword evidence="4" id="KW-1185">Reference proteome</keyword>
<dbReference type="GO" id="GO:0005737">
    <property type="term" value="C:cytoplasm"/>
    <property type="evidence" value="ECO:0007669"/>
    <property type="project" value="TreeGrafter"/>
</dbReference>
<evidence type="ECO:0000256" key="1">
    <source>
        <dbReference type="ARBA" id="ARBA00023002"/>
    </source>
</evidence>
<dbReference type="AlphaFoldDB" id="A0A2W7NHC9"/>
<evidence type="ECO:0000313" key="4">
    <source>
        <dbReference type="Proteomes" id="UP000248916"/>
    </source>
</evidence>
<gene>
    <name evidence="3" type="ORF">LX81_00556</name>
</gene>
<proteinExistence type="predicted"/>
<dbReference type="Proteomes" id="UP000248916">
    <property type="component" value="Unassembled WGS sequence"/>
</dbReference>
<evidence type="ECO:0000313" key="3">
    <source>
        <dbReference type="EMBL" id="PZX18863.1"/>
    </source>
</evidence>
<dbReference type="SUPFAM" id="SSF51905">
    <property type="entry name" value="FAD/NAD(P)-binding domain"/>
    <property type="match status" value="1"/>
</dbReference>
<feature type="domain" description="FAD dependent oxidoreductase" evidence="2">
    <location>
        <begin position="1"/>
        <end position="377"/>
    </location>
</feature>
<dbReference type="PANTHER" id="PTHR13847">
    <property type="entry name" value="SARCOSINE DEHYDROGENASE-RELATED"/>
    <property type="match status" value="1"/>
</dbReference>
<keyword evidence="1" id="KW-0560">Oxidoreductase</keyword>
<dbReference type="InterPro" id="IPR006076">
    <property type="entry name" value="FAD-dep_OxRdtase"/>
</dbReference>
<dbReference type="Pfam" id="PF01266">
    <property type="entry name" value="DAO"/>
    <property type="match status" value="1"/>
</dbReference>
<comment type="caution">
    <text evidence="3">The sequence shown here is derived from an EMBL/GenBank/DDBJ whole genome shotgun (WGS) entry which is preliminary data.</text>
</comment>
<accession>A0A2W7NHC9</accession>
<dbReference type="Gene3D" id="3.50.50.60">
    <property type="entry name" value="FAD/NAD(P)-binding domain"/>
    <property type="match status" value="1"/>
</dbReference>
<dbReference type="EMBL" id="QKZL01000002">
    <property type="protein sequence ID" value="PZX18863.1"/>
    <property type="molecule type" value="Genomic_DNA"/>
</dbReference>
<reference evidence="3 4" key="1">
    <citation type="submission" date="2018-06" db="EMBL/GenBank/DDBJ databases">
        <title>Genomic Encyclopedia of Archaeal and Bacterial Type Strains, Phase II (KMG-II): from individual species to whole genera.</title>
        <authorList>
            <person name="Goeker M."/>
        </authorList>
    </citation>
    <scope>NUCLEOTIDE SEQUENCE [LARGE SCALE GENOMIC DNA]</scope>
    <source>
        <strain evidence="3 4">DSM 22009</strain>
    </source>
</reference>
<evidence type="ECO:0000259" key="2">
    <source>
        <dbReference type="Pfam" id="PF01266"/>
    </source>
</evidence>
<dbReference type="PANTHER" id="PTHR13847:SF289">
    <property type="entry name" value="GLYCINE OXIDASE"/>
    <property type="match status" value="1"/>
</dbReference>
<protein>
    <submittedName>
        <fullName evidence="3">D-amino-acid dehydrogenase</fullName>
    </submittedName>
</protein>
<dbReference type="GO" id="GO:0016491">
    <property type="term" value="F:oxidoreductase activity"/>
    <property type="evidence" value="ECO:0007669"/>
    <property type="project" value="UniProtKB-KW"/>
</dbReference>
<sequence>MVGVATALALQARGHDCLLLDRRAPGEETSYGNAGLIQAEAAEPYALPWRVWDLARMAVGYRNAVALDPRALPGQAGALLRYWWQSRPASHARISRTYARLIAEAVPTHAPLIAEAGADNIIHRDGYWDAYRTPGAFDAALQEAERMRERHDCAFTPHDGDALGRAEPALERRLAGAILWSETWRCSAPGELVAAYARLFVARGGTIATGDAMSLEQVGKGWRAAGQEAERAVVALGPWSPELLARFGYRVPMVRKRGHHLHFAGTHGLRRALVDAENSTVLAPMRQGLRVATGAAFSTSAPAALPRQLRRGEVTARELLPIGEAVEPAAWSGTRPCLPGMLPLVREAPRHPGLWLHFGHGHHGFTLGPATAERLARAMEGEAEAVARLDGGLLGH</sequence>
<dbReference type="InterPro" id="IPR036188">
    <property type="entry name" value="FAD/NAD-bd_sf"/>
</dbReference>